<feature type="region of interest" description="Disordered" evidence="1">
    <location>
        <begin position="211"/>
        <end position="233"/>
    </location>
</feature>
<keyword evidence="3" id="KW-1185">Reference proteome</keyword>
<accession>A0A1Q9D4B9</accession>
<evidence type="ECO:0000313" key="2">
    <source>
        <dbReference type="EMBL" id="OLP90031.1"/>
    </source>
</evidence>
<dbReference type="PANTHER" id="PTHR47027:SF24">
    <property type="entry name" value="RIBONUCLEASE H"/>
    <property type="match status" value="1"/>
</dbReference>
<dbReference type="AlphaFoldDB" id="A0A1Q9D4B9"/>
<dbReference type="OrthoDB" id="442657at2759"/>
<gene>
    <name evidence="2" type="primary">GIP</name>
    <name evidence="2" type="ORF">AK812_SmicGene28433</name>
</gene>
<dbReference type="EMBL" id="LSRX01000731">
    <property type="protein sequence ID" value="OLP90031.1"/>
    <property type="molecule type" value="Genomic_DNA"/>
</dbReference>
<evidence type="ECO:0000313" key="3">
    <source>
        <dbReference type="Proteomes" id="UP000186817"/>
    </source>
</evidence>
<evidence type="ECO:0000256" key="1">
    <source>
        <dbReference type="SAM" id="MobiDB-lite"/>
    </source>
</evidence>
<dbReference type="CDD" id="cd09272">
    <property type="entry name" value="RNase_HI_RT_Ty1"/>
    <property type="match status" value="1"/>
</dbReference>
<name>A0A1Q9D4B9_SYMMI</name>
<dbReference type="PANTHER" id="PTHR47027">
    <property type="entry name" value="REVERSE TRANSCRIPTASE DOMAIN-CONTAINING PROTEIN"/>
    <property type="match status" value="1"/>
</dbReference>
<reference evidence="2 3" key="1">
    <citation type="submission" date="2016-02" db="EMBL/GenBank/DDBJ databases">
        <title>Genome analysis of coral dinoflagellate symbionts highlights evolutionary adaptations to a symbiotic lifestyle.</title>
        <authorList>
            <person name="Aranda M."/>
            <person name="Li Y."/>
            <person name="Liew Y.J."/>
            <person name="Baumgarten S."/>
            <person name="Simakov O."/>
            <person name="Wilson M."/>
            <person name="Piel J."/>
            <person name="Ashoor H."/>
            <person name="Bougouffa S."/>
            <person name="Bajic V.B."/>
            <person name="Ryu T."/>
            <person name="Ravasi T."/>
            <person name="Bayer T."/>
            <person name="Micklem G."/>
            <person name="Kim H."/>
            <person name="Bhak J."/>
            <person name="Lajeunesse T.C."/>
            <person name="Voolstra C.R."/>
        </authorList>
    </citation>
    <scope>NUCLEOTIDE SEQUENCE [LARGE SCALE GENOMIC DNA]</scope>
    <source>
        <strain evidence="2 3">CCMP2467</strain>
    </source>
</reference>
<sequence>MLRAAAGSLVQLRIMMRISLKSRSHLVSTFCLVVCIGQKPVSMFCLVVRIGQKPVSMFCLVVRIGQKPVSMFWLVVRIGQKPVSMFWLVVRIGQKPVSMFWLVVRIGQKPVSMFWLVVRIAQKPAEGDEAFLEVNQSKNRDLLGESLYGYLFELALAGKVQDLGLYWASVDHGYWGADAVGSESDSKEAIARLKVVPSDPVPSVPPDALIPDSWSDVEEAPDEPVPADKDDPIPAERLSLVGEVWEDDGVFWDEGQQVAIEEEEAGNLPAEAFSADMDPLRGFTFKDVPEGNGVCGRQGSAEVVEDPGVAYLLPPEDAEAVVAETFYLPRVVTQERYALLEEIRLTDPSSLPSVDSLANLEMRISRLQAELELSRAAESFQQISTVNSDSVRVAKCRLAAAVASGPMPADVQNEGVQEDIMFQTRTVDPQEANSQIQRWVAPLTEEYIGLTSQYRAILPVDISELDDTSCETEVCYSEPSLWKILDQHNHLHGLLGAYVDDFLLTALQNVLDSTLAVIRSKWEVSEPKQVGVHDVHFLGVDLHLAGDVYYMSQVGYVAELLKRHPEVSGVAWAPFPSTKEDDTGDMLRSEEAPNLALVRKAQGLLGELTWLATKTRIDIAWSTNKASQLTAKHPEQAIEICHTVSRYLRQHPDLAISFGPHDDLGVLQVYADAAFAPGGARSQTGALVLWSEGLVGWFTSRQSFVTLSTAESELYASIEGMVLHDSIRPLLEELVNLEVPTLFSDNVANVAINSVPAGEVMIADVLTKALPPLRMTKLLQLANVVQLPRVTVSGSLFGVCDAQSNDQSESGLHIRAIYSNRMPAFTIPLFDLDDGVSYSCAADIQGPNGEPIKTKTSLVYLGSVISASGSITSEVNRRLGMAKADFDALSRVWKHAPLTCAKKLQIFSACVVSRLMYSLHTAWLCKADLRKIDAFQARCLRSILDIPHSFISHVRNETVLQEAGTEKLSIIGWRRQLLLLGRIAQLPREDVMRTCIFHDGTFQPRWHDGLRKRGTQTNMAFRSFSHGSGYVRRSA</sequence>
<dbReference type="Proteomes" id="UP000186817">
    <property type="component" value="Unassembled WGS sequence"/>
</dbReference>
<organism evidence="2 3">
    <name type="scientific">Symbiodinium microadriaticum</name>
    <name type="common">Dinoflagellate</name>
    <name type="synonym">Zooxanthella microadriatica</name>
    <dbReference type="NCBI Taxonomy" id="2951"/>
    <lineage>
        <taxon>Eukaryota</taxon>
        <taxon>Sar</taxon>
        <taxon>Alveolata</taxon>
        <taxon>Dinophyceae</taxon>
        <taxon>Suessiales</taxon>
        <taxon>Symbiodiniaceae</taxon>
        <taxon>Symbiodinium</taxon>
    </lineage>
</organism>
<comment type="caution">
    <text evidence="2">The sequence shown here is derived from an EMBL/GenBank/DDBJ whole genome shotgun (WGS) entry which is preliminary data.</text>
</comment>
<protein>
    <submittedName>
        <fullName evidence="2">Copia protein</fullName>
    </submittedName>
</protein>
<proteinExistence type="predicted"/>